<dbReference type="PATRIC" id="fig|1514904.3.peg.1507"/>
<dbReference type="PANTHER" id="PTHR35936">
    <property type="entry name" value="MEMBRANE-BOUND LYTIC MUREIN TRANSGLYCOSYLASE F"/>
    <property type="match status" value="1"/>
</dbReference>
<feature type="chain" id="PRO_5005836494" description="Solute-binding protein family 3/N-terminal domain-containing protein" evidence="2">
    <location>
        <begin position="25"/>
        <end position="284"/>
    </location>
</feature>
<dbReference type="SMART" id="SM00062">
    <property type="entry name" value="PBPb"/>
    <property type="match status" value="1"/>
</dbReference>
<dbReference type="PANTHER" id="PTHR35936:SF35">
    <property type="entry name" value="L-CYSTINE-BINDING PROTEIN TCYJ"/>
    <property type="match status" value="1"/>
</dbReference>
<evidence type="ECO:0000313" key="4">
    <source>
        <dbReference type="EMBL" id="KPB02469.1"/>
    </source>
</evidence>
<dbReference type="Proteomes" id="UP000038011">
    <property type="component" value="Unassembled WGS sequence"/>
</dbReference>
<dbReference type="Gene3D" id="3.40.190.10">
    <property type="entry name" value="Periplasmic binding protein-like II"/>
    <property type="match status" value="2"/>
</dbReference>
<protein>
    <recommendedName>
        <fullName evidence="3">Solute-binding protein family 3/N-terminal domain-containing protein</fullName>
    </recommendedName>
</protein>
<organism evidence="4 5">
    <name type="scientific">Ahrensia marina</name>
    <dbReference type="NCBI Taxonomy" id="1514904"/>
    <lineage>
        <taxon>Bacteria</taxon>
        <taxon>Pseudomonadati</taxon>
        <taxon>Pseudomonadota</taxon>
        <taxon>Alphaproteobacteria</taxon>
        <taxon>Hyphomicrobiales</taxon>
        <taxon>Ahrensiaceae</taxon>
        <taxon>Ahrensia</taxon>
    </lineage>
</organism>
<evidence type="ECO:0000313" key="5">
    <source>
        <dbReference type="Proteomes" id="UP000038011"/>
    </source>
</evidence>
<name>A0A0M9GPP0_9HYPH</name>
<dbReference type="RefSeq" id="WP_144420999.1">
    <property type="nucleotide sequence ID" value="NZ_JXMU01000002.1"/>
</dbReference>
<dbReference type="STRING" id="1514904.SU32_01550"/>
<feature type="signal peptide" evidence="2">
    <location>
        <begin position="1"/>
        <end position="24"/>
    </location>
</feature>
<evidence type="ECO:0000259" key="3">
    <source>
        <dbReference type="SMART" id="SM00062"/>
    </source>
</evidence>
<gene>
    <name evidence="4" type="ORF">SU32_01550</name>
</gene>
<dbReference type="Pfam" id="PF00497">
    <property type="entry name" value="SBP_bac_3"/>
    <property type="match status" value="1"/>
</dbReference>
<keyword evidence="5" id="KW-1185">Reference proteome</keyword>
<evidence type="ECO:0000256" key="2">
    <source>
        <dbReference type="SAM" id="SignalP"/>
    </source>
</evidence>
<feature type="domain" description="Solute-binding protein family 3/N-terminal" evidence="3">
    <location>
        <begin position="46"/>
        <end position="278"/>
    </location>
</feature>
<reference evidence="4 5" key="1">
    <citation type="submission" date="2015-01" db="EMBL/GenBank/DDBJ databases">
        <title>Ahrensia donghaiensis sp. nov., a novel dimethylsulphoniopropionate-cleavage bacterium isolated from seawater and emended descriptions of the genus Ahrensia and Ahrensia kielensis.</title>
        <authorList>
            <person name="Liu J."/>
        </authorList>
    </citation>
    <scope>NUCLEOTIDE SEQUENCE [LARGE SCALE GENOMIC DNA]</scope>
    <source>
        <strain evidence="4 5">LZD062</strain>
    </source>
</reference>
<keyword evidence="1 2" id="KW-0732">Signal</keyword>
<accession>A0A0M9GPP0</accession>
<proteinExistence type="predicted"/>
<sequence>MGGFIRFYTAITLIGGVMINAANAQTPNYFDPEWRITAPSLAGLPRLRFLTSLDFPPFNFADANKKPTGFNVDLARAICNELKISAKCEIQALPWEDLEDALEARRGEAIIAGTAISPEKRALYNLSHSYFRFPGRFIVNRNTENIDTQNFLNSIAGKKIAVVENSAHAAMLKAHFENVEVSLLGSIQDVYEAVKEKQADLAFVDGVAASFWLTSTKADNCCTYLSGPYYSEYYFGIGMAVVTRKQDVDLSIAIDAALKNLEQSGKYTEIYQRYFPISPHSQNF</sequence>
<dbReference type="EMBL" id="JXMU01000002">
    <property type="protein sequence ID" value="KPB02469.1"/>
    <property type="molecule type" value="Genomic_DNA"/>
</dbReference>
<dbReference type="SUPFAM" id="SSF53850">
    <property type="entry name" value="Periplasmic binding protein-like II"/>
    <property type="match status" value="1"/>
</dbReference>
<comment type="caution">
    <text evidence="4">The sequence shown here is derived from an EMBL/GenBank/DDBJ whole genome shotgun (WGS) entry which is preliminary data.</text>
</comment>
<evidence type="ECO:0000256" key="1">
    <source>
        <dbReference type="ARBA" id="ARBA00022729"/>
    </source>
</evidence>
<dbReference type="AlphaFoldDB" id="A0A0M9GPP0"/>
<dbReference type="OrthoDB" id="9796586at2"/>
<dbReference type="InterPro" id="IPR001638">
    <property type="entry name" value="Solute-binding_3/MltF_N"/>
</dbReference>